<accession>A0A2V3W3D3</accession>
<keyword evidence="3" id="KW-1185">Reference proteome</keyword>
<evidence type="ECO:0000256" key="1">
    <source>
        <dbReference type="SAM" id="Phobius"/>
    </source>
</evidence>
<dbReference type="EMBL" id="QJJQ01000003">
    <property type="protein sequence ID" value="PXW88807.1"/>
    <property type="molecule type" value="Genomic_DNA"/>
</dbReference>
<organism evidence="2 3">
    <name type="scientific">Pseudogracilibacillus auburnensis</name>
    <dbReference type="NCBI Taxonomy" id="1494959"/>
    <lineage>
        <taxon>Bacteria</taxon>
        <taxon>Bacillati</taxon>
        <taxon>Bacillota</taxon>
        <taxon>Bacilli</taxon>
        <taxon>Bacillales</taxon>
        <taxon>Bacillaceae</taxon>
        <taxon>Pseudogracilibacillus</taxon>
    </lineage>
</organism>
<protein>
    <submittedName>
        <fullName evidence="2">Uncharacterized protein</fullName>
    </submittedName>
</protein>
<evidence type="ECO:0000313" key="3">
    <source>
        <dbReference type="Proteomes" id="UP000247978"/>
    </source>
</evidence>
<sequence length="74" mass="8639">MIKYKPIEINLFKMFIESLWLSLMIICIPGNIFLLVMTDSIGRTILHSLLLMYFTSVLTIKAFAWKIKNEKRGS</sequence>
<dbReference type="AlphaFoldDB" id="A0A2V3W3D3"/>
<feature type="transmembrane region" description="Helical" evidence="1">
    <location>
        <begin position="20"/>
        <end position="38"/>
    </location>
</feature>
<proteinExistence type="predicted"/>
<dbReference type="Proteomes" id="UP000247978">
    <property type="component" value="Unassembled WGS sequence"/>
</dbReference>
<name>A0A2V3W3D3_9BACI</name>
<evidence type="ECO:0000313" key="2">
    <source>
        <dbReference type="EMBL" id="PXW88807.1"/>
    </source>
</evidence>
<keyword evidence="1" id="KW-0812">Transmembrane</keyword>
<comment type="caution">
    <text evidence="2">The sequence shown here is derived from an EMBL/GenBank/DDBJ whole genome shotgun (WGS) entry which is preliminary data.</text>
</comment>
<gene>
    <name evidence="2" type="ORF">DFR56_103313</name>
</gene>
<feature type="transmembrane region" description="Helical" evidence="1">
    <location>
        <begin position="44"/>
        <end position="64"/>
    </location>
</feature>
<keyword evidence="1" id="KW-0472">Membrane</keyword>
<reference evidence="2 3" key="1">
    <citation type="submission" date="2018-05" db="EMBL/GenBank/DDBJ databases">
        <title>Genomic Encyclopedia of Type Strains, Phase IV (KMG-IV): sequencing the most valuable type-strain genomes for metagenomic binning, comparative biology and taxonomic classification.</title>
        <authorList>
            <person name="Goeker M."/>
        </authorList>
    </citation>
    <scope>NUCLEOTIDE SEQUENCE [LARGE SCALE GENOMIC DNA]</scope>
    <source>
        <strain evidence="2 3">DSM 28556</strain>
    </source>
</reference>
<keyword evidence="1" id="KW-1133">Transmembrane helix</keyword>